<evidence type="ECO:0000259" key="1">
    <source>
        <dbReference type="PROSITE" id="PS50943"/>
    </source>
</evidence>
<name>A0ABW7LXN5_9PSED</name>
<gene>
    <name evidence="2" type="ORF">ACHMWK_10705</name>
</gene>
<dbReference type="RefSeq" id="WP_321833794.1">
    <property type="nucleotide sequence ID" value="NZ_JBINXA010000019.1"/>
</dbReference>
<dbReference type="InterPro" id="IPR001387">
    <property type="entry name" value="Cro/C1-type_HTH"/>
</dbReference>
<comment type="caution">
    <text evidence="2">The sequence shown here is derived from an EMBL/GenBank/DDBJ whole genome shotgun (WGS) entry which is preliminary data.</text>
</comment>
<organism evidence="2 3">
    <name type="scientific">Pseudomonas kulmbachensis</name>
    <dbReference type="NCBI Taxonomy" id="3043408"/>
    <lineage>
        <taxon>Bacteria</taxon>
        <taxon>Pseudomonadati</taxon>
        <taxon>Pseudomonadota</taxon>
        <taxon>Gammaproteobacteria</taxon>
        <taxon>Pseudomonadales</taxon>
        <taxon>Pseudomonadaceae</taxon>
        <taxon>Pseudomonas</taxon>
    </lineage>
</organism>
<dbReference type="EMBL" id="JBINXB010000011">
    <property type="protein sequence ID" value="MFH6566431.1"/>
    <property type="molecule type" value="Genomic_DNA"/>
</dbReference>
<protein>
    <submittedName>
        <fullName evidence="2">Helix-turn-helix domain-containing protein</fullName>
    </submittedName>
</protein>
<dbReference type="Proteomes" id="UP001609821">
    <property type="component" value="Unassembled WGS sequence"/>
</dbReference>
<evidence type="ECO:0000313" key="3">
    <source>
        <dbReference type="Proteomes" id="UP001609821"/>
    </source>
</evidence>
<dbReference type="CDD" id="cd00093">
    <property type="entry name" value="HTH_XRE"/>
    <property type="match status" value="1"/>
</dbReference>
<dbReference type="SUPFAM" id="SSF47413">
    <property type="entry name" value="lambda repressor-like DNA-binding domains"/>
    <property type="match status" value="1"/>
</dbReference>
<keyword evidence="3" id="KW-1185">Reference proteome</keyword>
<accession>A0ABW7LXN5</accession>
<dbReference type="SMART" id="SM00530">
    <property type="entry name" value="HTH_XRE"/>
    <property type="match status" value="1"/>
</dbReference>
<dbReference type="InterPro" id="IPR010982">
    <property type="entry name" value="Lambda_DNA-bd_dom_sf"/>
</dbReference>
<proteinExistence type="predicted"/>
<feature type="domain" description="HTH cro/C1-type" evidence="1">
    <location>
        <begin position="8"/>
        <end position="51"/>
    </location>
</feature>
<dbReference type="PROSITE" id="PS50943">
    <property type="entry name" value="HTH_CROC1"/>
    <property type="match status" value="1"/>
</dbReference>
<evidence type="ECO:0000313" key="2">
    <source>
        <dbReference type="EMBL" id="MFH6566431.1"/>
    </source>
</evidence>
<reference evidence="2 3" key="1">
    <citation type="submission" date="2024-10" db="EMBL/GenBank/DDBJ databases">
        <title>Aeromonas and Pseudomonas from the Cagarras Archipelago, Rio de Janeiro, Brazil.</title>
        <authorList>
            <person name="Canellas A.L.B."/>
            <person name="Laport M.S."/>
        </authorList>
    </citation>
    <scope>NUCLEOTIDE SEQUENCE [LARGE SCALE GENOMIC DNA]</scope>
    <source>
        <strain evidence="2 3">CPF-4</strain>
    </source>
</reference>
<dbReference type="Gene3D" id="1.10.260.40">
    <property type="entry name" value="lambda repressor-like DNA-binding domains"/>
    <property type="match status" value="1"/>
</dbReference>
<sequence>MSTYGERLKHERLRLKLTQAQLAVAGGVGRHAQSGYERDITLPRADYLSAITQSGIDVLFIITGRHSLNINTPAFLPGDRCDRTRNQSSKSP</sequence>